<dbReference type="RefSeq" id="WP_146820233.1">
    <property type="nucleotide sequence ID" value="NZ_CP029077.1"/>
</dbReference>
<gene>
    <name evidence="1" type="ORF">Deia_00114</name>
</gene>
<keyword evidence="2" id="KW-1185">Reference proteome</keyword>
<organism evidence="1 2">
    <name type="scientific">Candidatus Deianiraea vastatrix</name>
    <dbReference type="NCBI Taxonomy" id="2163644"/>
    <lineage>
        <taxon>Bacteria</taxon>
        <taxon>Pseudomonadati</taxon>
        <taxon>Pseudomonadota</taxon>
        <taxon>Alphaproteobacteria</taxon>
        <taxon>Rickettsiales</taxon>
        <taxon>Candidatus Deianiraeaceae</taxon>
        <taxon>Candidatus Deianiraea</taxon>
    </lineage>
</organism>
<dbReference type="EMBL" id="CP029077">
    <property type="protein sequence ID" value="QED22926.1"/>
    <property type="molecule type" value="Genomic_DNA"/>
</dbReference>
<dbReference type="Proteomes" id="UP000321934">
    <property type="component" value="Chromosome"/>
</dbReference>
<proteinExistence type="predicted"/>
<name>A0A5B8XD27_9RICK</name>
<reference evidence="1 2" key="1">
    <citation type="journal article" date="2019" name="ISME J.">
        <title>Deianiraea, an extracellular bacterium associated with the ciliate Paramecium, suggests an alternative scenario for the evolution of Rickettsiales.</title>
        <authorList>
            <person name="Castelli M."/>
            <person name="Sabaneyeva E."/>
            <person name="Lanzoni O."/>
            <person name="Lebedeva N."/>
            <person name="Floriano A.M."/>
            <person name="Gaiarsa S."/>
            <person name="Benken K."/>
            <person name="Modeo L."/>
            <person name="Bandi C."/>
            <person name="Potekhin A."/>
            <person name="Sassera D."/>
            <person name="Petroni G."/>
        </authorList>
    </citation>
    <scope>NUCLEOTIDE SEQUENCE [LARGE SCALE GENOMIC DNA]</scope>
    <source>
        <strain evidence="1">CyL4-1</strain>
    </source>
</reference>
<sequence>MKKTIEILKQIQQAQEKQAKLEIQQPTKEELEYYKVNKYQKDGNKAQIEETCNIKDMWRQQTPKHNNNHNKGR</sequence>
<evidence type="ECO:0000313" key="2">
    <source>
        <dbReference type="Proteomes" id="UP000321934"/>
    </source>
</evidence>
<accession>A0A5B8XD27</accession>
<dbReference type="AlphaFoldDB" id="A0A5B8XD27"/>
<evidence type="ECO:0000313" key="1">
    <source>
        <dbReference type="EMBL" id="QED22926.1"/>
    </source>
</evidence>
<protein>
    <submittedName>
        <fullName evidence="1">Uncharacterized protein</fullName>
    </submittedName>
</protein>